<evidence type="ECO:0000256" key="1">
    <source>
        <dbReference type="SAM" id="Phobius"/>
    </source>
</evidence>
<keyword evidence="4" id="KW-1185">Reference proteome</keyword>
<feature type="transmembrane region" description="Helical" evidence="1">
    <location>
        <begin position="217"/>
        <end position="249"/>
    </location>
</feature>
<protein>
    <recommendedName>
        <fullName evidence="2">7TM-DISM receptor extracellular domain-containing protein</fullName>
    </recommendedName>
</protein>
<gene>
    <name evidence="3" type="ORF">BOW53_14705</name>
</gene>
<keyword evidence="1" id="KW-0812">Transmembrane</keyword>
<dbReference type="Pfam" id="PF07696">
    <property type="entry name" value="7TMR-DISMED2"/>
    <property type="match status" value="1"/>
</dbReference>
<dbReference type="Gene3D" id="2.60.40.2380">
    <property type="match status" value="1"/>
</dbReference>
<dbReference type="InterPro" id="IPR011622">
    <property type="entry name" value="7TMR_DISM_rcpt_extracell_dom2"/>
</dbReference>
<sequence>MNAKSDIGLNDYEPAQRFGRESAASRKQTGSMKLLACQLLLLFSFFTSPQLIAAVQLESVMSGLSVADEMTIIEDRDSSLTIEKLLERTDPEQHHNSRRVKTFKGMSRSVWWVVIDVENSSGERIDWMLESVHPHTDYLDLYHVDASSTITVLKTGDRRPFSDRKVASETFVFPLATPAQSKERIVLRFDYADLGIVELATRIWDPDSFHESKTIVYALYGILIGGAIFAIIFNLIVHIPTQFTTFYLVSRLSHNRRHRLPGQHRGGSPVFLE</sequence>
<comment type="caution">
    <text evidence="3">The sequence shown here is derived from an EMBL/GenBank/DDBJ whole genome shotgun (WGS) entry which is preliminary data.</text>
</comment>
<reference evidence="3 4" key="1">
    <citation type="submission" date="2016-11" db="EMBL/GenBank/DDBJ databases">
        <title>Mixed transmission modes and dynamic genome evolution in an obligate animal-bacterial symbiosis.</title>
        <authorList>
            <person name="Russell S.L."/>
            <person name="Corbett-Detig R.B."/>
            <person name="Cavanaugh C.M."/>
        </authorList>
    </citation>
    <scope>NUCLEOTIDE SEQUENCE [LARGE SCALE GENOMIC DNA]</scope>
    <source>
        <strain evidence="3">Sveles-Q1</strain>
    </source>
</reference>
<evidence type="ECO:0000313" key="4">
    <source>
        <dbReference type="Proteomes" id="UP000191110"/>
    </source>
</evidence>
<dbReference type="AlphaFoldDB" id="A0A1T2L0T8"/>
<name>A0A1T2L0T8_9GAMM</name>
<dbReference type="Proteomes" id="UP000191110">
    <property type="component" value="Unassembled WGS sequence"/>
</dbReference>
<proteinExistence type="predicted"/>
<evidence type="ECO:0000313" key="3">
    <source>
        <dbReference type="EMBL" id="OOZ38691.1"/>
    </source>
</evidence>
<evidence type="ECO:0000259" key="2">
    <source>
        <dbReference type="Pfam" id="PF07696"/>
    </source>
</evidence>
<dbReference type="EMBL" id="MPRL01000076">
    <property type="protein sequence ID" value="OOZ38691.1"/>
    <property type="molecule type" value="Genomic_DNA"/>
</dbReference>
<keyword evidence="1" id="KW-1133">Transmembrane helix</keyword>
<accession>A0A1T2L0T8</accession>
<organism evidence="3 4">
    <name type="scientific">Solemya pervernicosa gill symbiont</name>
    <dbReference type="NCBI Taxonomy" id="642797"/>
    <lineage>
        <taxon>Bacteria</taxon>
        <taxon>Pseudomonadati</taxon>
        <taxon>Pseudomonadota</taxon>
        <taxon>Gammaproteobacteria</taxon>
        <taxon>sulfur-oxidizing symbionts</taxon>
    </lineage>
</organism>
<feature type="domain" description="7TM-DISM receptor extracellular" evidence="2">
    <location>
        <begin position="68"/>
        <end position="190"/>
    </location>
</feature>
<keyword evidence="1" id="KW-0472">Membrane</keyword>